<dbReference type="Proteomes" id="UP000504636">
    <property type="component" value="Unplaced"/>
</dbReference>
<dbReference type="GO" id="GO:0004523">
    <property type="term" value="F:RNA-DNA hybrid ribonuclease activity"/>
    <property type="evidence" value="ECO:0007669"/>
    <property type="project" value="InterPro"/>
</dbReference>
<dbReference type="GO" id="GO:0003676">
    <property type="term" value="F:nucleic acid binding"/>
    <property type="evidence" value="ECO:0007669"/>
    <property type="project" value="InterPro"/>
</dbReference>
<protein>
    <recommendedName>
        <fullName evidence="2">RNase H type-1 domain-containing protein</fullName>
    </recommendedName>
</protein>
<reference evidence="5" key="3">
    <citation type="submission" date="2025-04" db="UniProtKB">
        <authorList>
            <consortium name="RefSeq"/>
        </authorList>
    </citation>
    <scope>IDENTIFICATION</scope>
    <source>
        <strain evidence="5">CBS 304.34</strain>
    </source>
</reference>
<feature type="compositionally biased region" description="Basic and acidic residues" evidence="1">
    <location>
        <begin position="558"/>
        <end position="571"/>
    </location>
</feature>
<dbReference type="InterPro" id="IPR002156">
    <property type="entry name" value="RNaseH_domain"/>
</dbReference>
<gene>
    <name evidence="3 5" type="ORF">BDZ99DRAFT_504292</name>
</gene>
<dbReference type="RefSeq" id="XP_033568764.1">
    <property type="nucleotide sequence ID" value="XM_033724034.1"/>
</dbReference>
<feature type="domain" description="RNase H type-1" evidence="2">
    <location>
        <begin position="299"/>
        <end position="451"/>
    </location>
</feature>
<evidence type="ECO:0000313" key="4">
    <source>
        <dbReference type="Proteomes" id="UP000504636"/>
    </source>
</evidence>
<dbReference type="AlphaFoldDB" id="A0A6A6XZG8"/>
<feature type="compositionally biased region" description="Basic and acidic residues" evidence="1">
    <location>
        <begin position="180"/>
        <end position="206"/>
    </location>
</feature>
<evidence type="ECO:0000313" key="3">
    <source>
        <dbReference type="EMBL" id="KAF2801800.1"/>
    </source>
</evidence>
<proteinExistence type="predicted"/>
<dbReference type="EMBL" id="MU003727">
    <property type="protein sequence ID" value="KAF2801800.1"/>
    <property type="molecule type" value="Genomic_DNA"/>
</dbReference>
<evidence type="ECO:0000259" key="2">
    <source>
        <dbReference type="PROSITE" id="PS50879"/>
    </source>
</evidence>
<reference evidence="3 5" key="1">
    <citation type="journal article" date="2020" name="Stud. Mycol.">
        <title>101 Dothideomycetes genomes: a test case for predicting lifestyles and emergence of pathogens.</title>
        <authorList>
            <person name="Haridas S."/>
            <person name="Albert R."/>
            <person name="Binder M."/>
            <person name="Bloem J."/>
            <person name="Labutti K."/>
            <person name="Salamov A."/>
            <person name="Andreopoulos B."/>
            <person name="Baker S."/>
            <person name="Barry K."/>
            <person name="Bills G."/>
            <person name="Bluhm B."/>
            <person name="Cannon C."/>
            <person name="Castanera R."/>
            <person name="Culley D."/>
            <person name="Daum C."/>
            <person name="Ezra D."/>
            <person name="Gonzalez J."/>
            <person name="Henrissat B."/>
            <person name="Kuo A."/>
            <person name="Liang C."/>
            <person name="Lipzen A."/>
            <person name="Lutzoni F."/>
            <person name="Magnuson J."/>
            <person name="Mondo S."/>
            <person name="Nolan M."/>
            <person name="Ohm R."/>
            <person name="Pangilinan J."/>
            <person name="Park H.-J."/>
            <person name="Ramirez L."/>
            <person name="Alfaro M."/>
            <person name="Sun H."/>
            <person name="Tritt A."/>
            <person name="Yoshinaga Y."/>
            <person name="Zwiers L.-H."/>
            <person name="Turgeon B."/>
            <person name="Goodwin S."/>
            <person name="Spatafora J."/>
            <person name="Crous P."/>
            <person name="Grigoriev I."/>
        </authorList>
    </citation>
    <scope>NUCLEOTIDE SEQUENCE</scope>
    <source>
        <strain evidence="3 5">CBS 304.34</strain>
    </source>
</reference>
<feature type="region of interest" description="Disordered" evidence="1">
    <location>
        <begin position="180"/>
        <end position="217"/>
    </location>
</feature>
<evidence type="ECO:0000313" key="5">
    <source>
        <dbReference type="RefSeq" id="XP_033568764.1"/>
    </source>
</evidence>
<dbReference type="OrthoDB" id="4729724at2759"/>
<feature type="region of interest" description="Disordered" evidence="1">
    <location>
        <begin position="553"/>
        <end position="580"/>
    </location>
</feature>
<accession>A0A6A6XZG8</accession>
<keyword evidence="4" id="KW-1185">Reference proteome</keyword>
<evidence type="ECO:0000256" key="1">
    <source>
        <dbReference type="SAM" id="MobiDB-lite"/>
    </source>
</evidence>
<sequence>MDGNTNPSSAEKPAAPANPLGGITKYAQAPTDSSTVPGLAEGVKRPANLAATAPGSSFGVPPSPTSTPIQRPEQFSPAVVGHAASSPFSSSFARTLPAQVPSLPPLLTQAPLPAFSSLLSPYPRTLAHPLPPFSSLPSPHPTTLAHPLPQRLMQEAPLPGLQPLLPLPAPTLGRRMRGERRHDAMGVPQRHEDQKRAQRDQEEQRRQLKLAKRHAEDAGFHASIPTRRAYVPRRDPQQVAKSMTAPANRAHRARMSAFHKAIMRGNGGSTRSFAGNVIKEHGRASVATSITYEQALPSQRTHNAFWTDGSVHQPSGSTECFLGAAVARRGPTSGTFVVTDCPLGCNVGSSGDAEAYAIATALGLAVADANAGNMAPVVIFSDSLACLQGLESGKASDLGPLISTRWAFEDIYDYADQLDAMGVPLTLRWVNSHSGSKGNDAADLGANRAARMAAAALKAEVDLVRHLPLALKDATEEWEAEYWFRAKKLSNALIANTHAADEDWDAKVGYGGYGGYRGERRDSGHAVFRGYNTEDYNTSGKHCVANASVSRNANMNENPRRGRYRTEREESVESGGNEFRFRDENGRPCDEFRRHECMKVERLSPKVERVGSEEGEIVE</sequence>
<dbReference type="InterPro" id="IPR012337">
    <property type="entry name" value="RNaseH-like_sf"/>
</dbReference>
<feature type="region of interest" description="Disordered" evidence="1">
    <location>
        <begin position="1"/>
        <end position="72"/>
    </location>
</feature>
<reference evidence="5" key="2">
    <citation type="submission" date="2020-04" db="EMBL/GenBank/DDBJ databases">
        <authorList>
            <consortium name="NCBI Genome Project"/>
        </authorList>
    </citation>
    <scope>NUCLEOTIDE SEQUENCE</scope>
    <source>
        <strain evidence="5">CBS 304.34</strain>
    </source>
</reference>
<dbReference type="SUPFAM" id="SSF53098">
    <property type="entry name" value="Ribonuclease H-like"/>
    <property type="match status" value="1"/>
</dbReference>
<name>A0A6A6XZG8_9PEZI</name>
<dbReference type="GeneID" id="54464927"/>
<organism evidence="3">
    <name type="scientific">Mytilinidion resinicola</name>
    <dbReference type="NCBI Taxonomy" id="574789"/>
    <lineage>
        <taxon>Eukaryota</taxon>
        <taxon>Fungi</taxon>
        <taxon>Dikarya</taxon>
        <taxon>Ascomycota</taxon>
        <taxon>Pezizomycotina</taxon>
        <taxon>Dothideomycetes</taxon>
        <taxon>Pleosporomycetidae</taxon>
        <taxon>Mytilinidiales</taxon>
        <taxon>Mytilinidiaceae</taxon>
        <taxon>Mytilinidion</taxon>
    </lineage>
</organism>
<dbReference type="Gene3D" id="3.30.420.10">
    <property type="entry name" value="Ribonuclease H-like superfamily/Ribonuclease H"/>
    <property type="match status" value="1"/>
</dbReference>
<dbReference type="PROSITE" id="PS50879">
    <property type="entry name" value="RNASE_H_1"/>
    <property type="match status" value="1"/>
</dbReference>
<dbReference type="CDD" id="cd09276">
    <property type="entry name" value="Rnase_HI_RT_non_LTR"/>
    <property type="match status" value="1"/>
</dbReference>
<dbReference type="InterPro" id="IPR036397">
    <property type="entry name" value="RNaseH_sf"/>
</dbReference>